<protein>
    <recommendedName>
        <fullName evidence="1">F-box domain-containing protein</fullName>
    </recommendedName>
</protein>
<dbReference type="Pfam" id="PF12937">
    <property type="entry name" value="F-box-like"/>
    <property type="match status" value="1"/>
</dbReference>
<sequence>MEWNCLRYEILQALVTLIREQPVEEMQSTKALQALVRRLGRFVGNEDGFEHVMKDEFMEEDSEQVTCQGNMDQLPSMILLNVLAKADAKDCVRAACVDRKWHQSVEEDCLWEEFCLCDFALPSAIDDSGNKTSSYKADRTAEGGIT</sequence>
<dbReference type="PROSITE" id="PS50181">
    <property type="entry name" value="FBOX"/>
    <property type="match status" value="1"/>
</dbReference>
<organism evidence="2 3">
    <name type="scientific">Riccia fluitans</name>
    <dbReference type="NCBI Taxonomy" id="41844"/>
    <lineage>
        <taxon>Eukaryota</taxon>
        <taxon>Viridiplantae</taxon>
        <taxon>Streptophyta</taxon>
        <taxon>Embryophyta</taxon>
        <taxon>Marchantiophyta</taxon>
        <taxon>Marchantiopsida</taxon>
        <taxon>Marchantiidae</taxon>
        <taxon>Marchantiales</taxon>
        <taxon>Ricciaceae</taxon>
        <taxon>Riccia</taxon>
    </lineage>
</organism>
<dbReference type="InterPro" id="IPR001810">
    <property type="entry name" value="F-box_dom"/>
</dbReference>
<dbReference type="Proteomes" id="UP001605036">
    <property type="component" value="Unassembled WGS sequence"/>
</dbReference>
<dbReference type="SUPFAM" id="SSF81383">
    <property type="entry name" value="F-box domain"/>
    <property type="match status" value="1"/>
</dbReference>
<dbReference type="PANTHER" id="PTHR47463:SF2">
    <property type="entry name" value="F-BOX PROTEIN SKIP16"/>
    <property type="match status" value="1"/>
</dbReference>
<dbReference type="AlphaFoldDB" id="A0ABD1XTC3"/>
<gene>
    <name evidence="2" type="ORF">R1flu_022853</name>
</gene>
<reference evidence="2 3" key="1">
    <citation type="submission" date="2024-09" db="EMBL/GenBank/DDBJ databases">
        <title>Chromosome-scale assembly of Riccia fluitans.</title>
        <authorList>
            <person name="Paukszto L."/>
            <person name="Sawicki J."/>
            <person name="Karawczyk K."/>
            <person name="Piernik-Szablinska J."/>
            <person name="Szczecinska M."/>
            <person name="Mazdziarz M."/>
        </authorList>
    </citation>
    <scope>NUCLEOTIDE SEQUENCE [LARGE SCALE GENOMIC DNA]</scope>
    <source>
        <strain evidence="2">Rf_01</strain>
        <tissue evidence="2">Aerial parts of the thallus</tissue>
    </source>
</reference>
<accession>A0ABD1XTC3</accession>
<name>A0ABD1XTC3_9MARC</name>
<dbReference type="InterPro" id="IPR036047">
    <property type="entry name" value="F-box-like_dom_sf"/>
</dbReference>
<dbReference type="PANTHER" id="PTHR47463">
    <property type="entry name" value="F-BOX PROTEIN SKIP16"/>
    <property type="match status" value="1"/>
</dbReference>
<evidence type="ECO:0000313" key="3">
    <source>
        <dbReference type="Proteomes" id="UP001605036"/>
    </source>
</evidence>
<dbReference type="Gene3D" id="1.20.1280.50">
    <property type="match status" value="1"/>
</dbReference>
<dbReference type="EMBL" id="JBHFFA010000007">
    <property type="protein sequence ID" value="KAL2611161.1"/>
    <property type="molecule type" value="Genomic_DNA"/>
</dbReference>
<comment type="caution">
    <text evidence="2">The sequence shown here is derived from an EMBL/GenBank/DDBJ whole genome shotgun (WGS) entry which is preliminary data.</text>
</comment>
<evidence type="ECO:0000313" key="2">
    <source>
        <dbReference type="EMBL" id="KAL2611161.1"/>
    </source>
</evidence>
<evidence type="ECO:0000259" key="1">
    <source>
        <dbReference type="PROSITE" id="PS50181"/>
    </source>
</evidence>
<keyword evidence="3" id="KW-1185">Reference proteome</keyword>
<proteinExistence type="predicted"/>
<feature type="domain" description="F-box" evidence="1">
    <location>
        <begin position="68"/>
        <end position="114"/>
    </location>
</feature>